<organism evidence="3 4">
    <name type="scientific">Spirosoma arboris</name>
    <dbReference type="NCBI Taxonomy" id="2682092"/>
    <lineage>
        <taxon>Bacteria</taxon>
        <taxon>Pseudomonadati</taxon>
        <taxon>Bacteroidota</taxon>
        <taxon>Cytophagia</taxon>
        <taxon>Cytophagales</taxon>
        <taxon>Cytophagaceae</taxon>
        <taxon>Spirosoma</taxon>
    </lineage>
</organism>
<evidence type="ECO:0000313" key="4">
    <source>
        <dbReference type="Proteomes" id="UP000436006"/>
    </source>
</evidence>
<keyword evidence="4" id="KW-1185">Reference proteome</keyword>
<accession>A0A7K1SDU4</accession>
<gene>
    <name evidence="3" type="ORF">GO755_17040</name>
</gene>
<keyword evidence="1" id="KW-0812">Transmembrane</keyword>
<keyword evidence="1" id="KW-0472">Membrane</keyword>
<dbReference type="PANTHER" id="PTHR42208:SF1">
    <property type="entry name" value="HEAVY METAL TRANSPORTER"/>
    <property type="match status" value="1"/>
</dbReference>
<feature type="transmembrane region" description="Helical" evidence="1">
    <location>
        <begin position="192"/>
        <end position="210"/>
    </location>
</feature>
<keyword evidence="1" id="KW-1133">Transmembrane helix</keyword>
<feature type="domain" description="Urease accessory protein UreH-like transmembrane" evidence="2">
    <location>
        <begin position="7"/>
        <end position="201"/>
    </location>
</feature>
<dbReference type="SUPFAM" id="SSF103473">
    <property type="entry name" value="MFS general substrate transporter"/>
    <property type="match status" value="1"/>
</dbReference>
<dbReference type="AlphaFoldDB" id="A0A7K1SDU4"/>
<feature type="transmembrane region" description="Helical" evidence="1">
    <location>
        <begin position="53"/>
        <end position="72"/>
    </location>
</feature>
<dbReference type="RefSeq" id="WP_157586364.1">
    <property type="nucleotide sequence ID" value="NZ_WPIN01000005.1"/>
</dbReference>
<name>A0A7K1SDU4_9BACT</name>
<proteinExistence type="predicted"/>
<dbReference type="PANTHER" id="PTHR42208">
    <property type="entry name" value="HEAVY METAL TRANSPORTER-RELATED"/>
    <property type="match status" value="1"/>
</dbReference>
<protein>
    <submittedName>
        <fullName evidence="3">Sulfite exporter TauE/SafE family protein</fullName>
    </submittedName>
</protein>
<evidence type="ECO:0000256" key="1">
    <source>
        <dbReference type="SAM" id="Phobius"/>
    </source>
</evidence>
<dbReference type="Pfam" id="PF13386">
    <property type="entry name" value="DsbD_2"/>
    <property type="match status" value="1"/>
</dbReference>
<evidence type="ECO:0000259" key="2">
    <source>
        <dbReference type="Pfam" id="PF13386"/>
    </source>
</evidence>
<dbReference type="Proteomes" id="UP000436006">
    <property type="component" value="Unassembled WGS sequence"/>
</dbReference>
<sequence length="232" mass="24679">MSPWLATAFLTGLISSLHCVGMCGPLVAALPVGRLPCGQRWQAVGLYHAGRIVTYSVLGALAGTLSLGLNLMGWQRPLSIGFGVSLLISFIWRKGLPARLHWPWLNARISKLFGQYIHKPQRWSFAGLGMLNGLLPCGFTYLALAGTLATQTPLAGASYMLLFGAGTLPALLGVNLVASWVTIVGRQRLNRVLSMVTVGVALLLIGRGVAEYQLPIGPADVIPICHGLLTGK</sequence>
<feature type="transmembrane region" description="Helical" evidence="1">
    <location>
        <begin position="156"/>
        <end position="180"/>
    </location>
</feature>
<feature type="transmembrane region" description="Helical" evidence="1">
    <location>
        <begin position="123"/>
        <end position="144"/>
    </location>
</feature>
<dbReference type="InterPro" id="IPR039447">
    <property type="entry name" value="UreH-like_TM_dom"/>
</dbReference>
<dbReference type="EMBL" id="WPIN01000005">
    <property type="protein sequence ID" value="MVM31756.1"/>
    <property type="molecule type" value="Genomic_DNA"/>
</dbReference>
<evidence type="ECO:0000313" key="3">
    <source>
        <dbReference type="EMBL" id="MVM31756.1"/>
    </source>
</evidence>
<dbReference type="InterPro" id="IPR036259">
    <property type="entry name" value="MFS_trans_sf"/>
</dbReference>
<comment type="caution">
    <text evidence="3">The sequence shown here is derived from an EMBL/GenBank/DDBJ whole genome shotgun (WGS) entry which is preliminary data.</text>
</comment>
<reference evidence="3 4" key="1">
    <citation type="submission" date="2019-12" db="EMBL/GenBank/DDBJ databases">
        <title>Spirosoma sp. HMF4905 genome sequencing and assembly.</title>
        <authorList>
            <person name="Kang H."/>
            <person name="Cha I."/>
            <person name="Kim H."/>
            <person name="Joh K."/>
        </authorList>
    </citation>
    <scope>NUCLEOTIDE SEQUENCE [LARGE SCALE GENOMIC DNA]</scope>
    <source>
        <strain evidence="3 4">HMF4905</strain>
    </source>
</reference>